<feature type="domain" description="Glycosyl-hydrolase 97 catalytic" evidence="3">
    <location>
        <begin position="282"/>
        <end position="437"/>
    </location>
</feature>
<dbReference type="RefSeq" id="WP_339967644.1">
    <property type="nucleotide sequence ID" value="NZ_JBBHJY010000006.1"/>
</dbReference>
<dbReference type="EMBL" id="JBBHJY010000006">
    <property type="protein sequence ID" value="MEJ6010822.1"/>
    <property type="molecule type" value="Genomic_DNA"/>
</dbReference>
<dbReference type="Pfam" id="PF14509">
    <property type="entry name" value="GH97_C"/>
    <property type="match status" value="1"/>
</dbReference>
<dbReference type="InterPro" id="IPR017853">
    <property type="entry name" value="GH"/>
</dbReference>
<dbReference type="SUPFAM" id="SSF51445">
    <property type="entry name" value="(Trans)glycosidases"/>
    <property type="match status" value="1"/>
</dbReference>
<feature type="domain" description="Glycosyl-hydrolase 97 N-terminal" evidence="4">
    <location>
        <begin position="8"/>
        <end position="258"/>
    </location>
</feature>
<dbReference type="GO" id="GO:0016787">
    <property type="term" value="F:hydrolase activity"/>
    <property type="evidence" value="ECO:0007669"/>
    <property type="project" value="UniProtKB-KW"/>
</dbReference>
<evidence type="ECO:0000256" key="1">
    <source>
        <dbReference type="ARBA" id="ARBA00022801"/>
    </source>
</evidence>
<dbReference type="InterPro" id="IPR014718">
    <property type="entry name" value="GH-type_carb-bd"/>
</dbReference>
<dbReference type="InterPro" id="IPR019563">
    <property type="entry name" value="GH97_catalytic"/>
</dbReference>
<evidence type="ECO:0000313" key="7">
    <source>
        <dbReference type="Proteomes" id="UP001379235"/>
    </source>
</evidence>
<feature type="domain" description="Glycosyl-hydrolase 97 C-terminal oligomerisation" evidence="5">
    <location>
        <begin position="539"/>
        <end position="628"/>
    </location>
</feature>
<proteinExistence type="predicted"/>
<evidence type="ECO:0000259" key="4">
    <source>
        <dbReference type="Pfam" id="PF14508"/>
    </source>
</evidence>
<organism evidence="6 7">
    <name type="scientific">Novosphingobium aquae</name>
    <dbReference type="NCBI Taxonomy" id="3133435"/>
    <lineage>
        <taxon>Bacteria</taxon>
        <taxon>Pseudomonadati</taxon>
        <taxon>Pseudomonadota</taxon>
        <taxon>Alphaproteobacteria</taxon>
        <taxon>Sphingomonadales</taxon>
        <taxon>Sphingomonadaceae</taxon>
        <taxon>Novosphingobium</taxon>
    </lineage>
</organism>
<dbReference type="InterPro" id="IPR029486">
    <property type="entry name" value="GH97_N"/>
</dbReference>
<keyword evidence="1 6" id="KW-0378">Hydrolase</keyword>
<dbReference type="Pfam" id="PF10566">
    <property type="entry name" value="Glyco_hydro_97"/>
    <property type="match status" value="1"/>
</dbReference>
<evidence type="ECO:0000259" key="3">
    <source>
        <dbReference type="Pfam" id="PF10566"/>
    </source>
</evidence>
<dbReference type="Gene3D" id="2.60.40.1180">
    <property type="entry name" value="Golgi alpha-mannosidase II"/>
    <property type="match status" value="1"/>
</dbReference>
<sequence>MQFEGAGGRIEIALARTAHGGGLAWRALDREVELVTWSPLGLVVEGQSLFAKLEFDSAESFVEKIAYPLAHGAVSKVDMTRRRDRLWFRRPDGRRVGIEVHAARDGVALRYLVPDAPGGRPERMVDREETGFALPPGSRFWSQPYMYPWKFGPSYEYYFEGHSDSGTSERQVFPLLIAAKGRYAFVTETGVDGRYAASQLQPDQSGKVLLCDFPLAGEAMEEGKRNPAIRFPFESPWRLVRMGTLPEVFASSMVTDLAPQLDERFGGALPGWVKPTTLAWDWWNDRETGDVAEQRRYVDAAAEFRWGGVLVDAGWSDWNNGASETLVKELVDYAASKHIDIHLWYNSGGPNNKAGGQPRDLIHDPVRRRAEFARIAAMGVRGIKVDFWHSDKQLHIARYLEVLADAADNHLMVNFHGCTLPRGWERRFPNLMSMEAVRGGETYAFPGWYKWLEGDQGPAAIDHVRFALIRNLAGSMDYTPLVLEAARKAHDISYAHSLALPVVFESALLHCADSIEAYRSHFAAFPWMRQHLARLPSAWDQYVLVSGDPDSHVVVARRKGNEWYVAGINGRAGSHDLRLDLSALGAKAQHAEIISDGTASDQPVWVRTPYSGTLQLKMAASGGFVARLSPELAS</sequence>
<dbReference type="InterPro" id="IPR029483">
    <property type="entry name" value="GH97_C"/>
</dbReference>
<dbReference type="PANTHER" id="PTHR35803:SF2">
    <property type="entry name" value="RETAINING ALPHA-GALACTOSIDASE"/>
    <property type="match status" value="1"/>
</dbReference>
<reference evidence="6 7" key="1">
    <citation type="submission" date="2024-03" db="EMBL/GenBank/DDBJ databases">
        <authorList>
            <person name="Jo J.-H."/>
        </authorList>
    </citation>
    <scope>NUCLEOTIDE SEQUENCE [LARGE SCALE GENOMIC DNA]</scope>
    <source>
        <strain evidence="6 7">AS3R-12</strain>
    </source>
</reference>
<evidence type="ECO:0000259" key="5">
    <source>
        <dbReference type="Pfam" id="PF14509"/>
    </source>
</evidence>
<dbReference type="InterPro" id="IPR052720">
    <property type="entry name" value="Glycosyl_hydrolase_97"/>
</dbReference>
<name>A0ABU8SAA5_9SPHN</name>
<gene>
    <name evidence="6" type="ORF">WG900_12940</name>
</gene>
<dbReference type="Pfam" id="PF14508">
    <property type="entry name" value="GH97_N"/>
    <property type="match status" value="1"/>
</dbReference>
<keyword evidence="7" id="KW-1185">Reference proteome</keyword>
<dbReference type="Proteomes" id="UP001379235">
    <property type="component" value="Unassembled WGS sequence"/>
</dbReference>
<accession>A0ABU8SAA5</accession>
<dbReference type="InterPro" id="IPR013785">
    <property type="entry name" value="Aldolase_TIM"/>
</dbReference>
<keyword evidence="2" id="KW-0326">Glycosidase</keyword>
<dbReference type="InterPro" id="IPR013780">
    <property type="entry name" value="Glyco_hydro_b"/>
</dbReference>
<dbReference type="PANTHER" id="PTHR35803">
    <property type="entry name" value="GLUCAN 1,4-ALPHA-GLUCOSIDASE SUSB-RELATED"/>
    <property type="match status" value="1"/>
</dbReference>
<dbReference type="Gene3D" id="3.20.20.70">
    <property type="entry name" value="Aldolase class I"/>
    <property type="match status" value="1"/>
</dbReference>
<comment type="caution">
    <text evidence="6">The sequence shown here is derived from an EMBL/GenBank/DDBJ whole genome shotgun (WGS) entry which is preliminary data.</text>
</comment>
<evidence type="ECO:0000313" key="6">
    <source>
        <dbReference type="EMBL" id="MEJ6010822.1"/>
    </source>
</evidence>
<protein>
    <submittedName>
        <fullName evidence="6">Glycoside hydrolase family 97 catalytic domain-containing protein</fullName>
    </submittedName>
</protein>
<dbReference type="Gene3D" id="2.70.98.10">
    <property type="match status" value="1"/>
</dbReference>
<evidence type="ECO:0000256" key="2">
    <source>
        <dbReference type="ARBA" id="ARBA00023295"/>
    </source>
</evidence>